<proteinExistence type="predicted"/>
<evidence type="ECO:0000313" key="3">
    <source>
        <dbReference type="Proteomes" id="UP000183410"/>
    </source>
</evidence>
<sequence length="162" mass="18274">MSNFRDAIKYVLTETLKGMNKGLTIDELASIVKLPDELAKLPYLGEFYGTVAWTVRSIYNGYLGWFDGNPTNLNKLPPKKHAEKMLDLIGSEEQTITAIKKALEKQEAQWAVELCDLLISAEREFNIGKQLKAEGLMALSKLETSANGRHYYIAYAKELLED</sequence>
<dbReference type="InterPro" id="IPR036866">
    <property type="entry name" value="RibonucZ/Hydroxyglut_hydro"/>
</dbReference>
<name>A0A1I1YW33_9BACL</name>
<dbReference type="EMBL" id="FONN01000001">
    <property type="protein sequence ID" value="SFE23805.1"/>
    <property type="molecule type" value="Genomic_DNA"/>
</dbReference>
<dbReference type="AlphaFoldDB" id="A0A1I1YW33"/>
<protein>
    <submittedName>
        <fullName evidence="2">Alkyl sulfatase dimerisation</fullName>
    </submittedName>
</protein>
<dbReference type="PANTHER" id="PTHR43223">
    <property type="entry name" value="ALKYL/ARYL-SULFATASE"/>
    <property type="match status" value="1"/>
</dbReference>
<accession>A0A1I1YW33</accession>
<evidence type="ECO:0000313" key="2">
    <source>
        <dbReference type="EMBL" id="SFE23805.1"/>
    </source>
</evidence>
<dbReference type="InterPro" id="IPR052195">
    <property type="entry name" value="Bact_Alkyl/Aryl-Sulfatase"/>
</dbReference>
<dbReference type="Proteomes" id="UP000183410">
    <property type="component" value="Unassembled WGS sequence"/>
</dbReference>
<feature type="domain" description="Alkyl sulfatase dimerisation" evidence="1">
    <location>
        <begin position="24"/>
        <end position="160"/>
    </location>
</feature>
<dbReference type="GO" id="GO:0018741">
    <property type="term" value="F:linear primary-alkylsulfatase activity"/>
    <property type="evidence" value="ECO:0007669"/>
    <property type="project" value="TreeGrafter"/>
</dbReference>
<dbReference type="GO" id="GO:0046983">
    <property type="term" value="F:protein dimerization activity"/>
    <property type="evidence" value="ECO:0007669"/>
    <property type="project" value="InterPro"/>
</dbReference>
<dbReference type="PANTHER" id="PTHR43223:SF1">
    <property type="entry name" value="ALKYL_ARYL-SULFATASE BDS1"/>
    <property type="match status" value="1"/>
</dbReference>
<evidence type="ECO:0000259" key="1">
    <source>
        <dbReference type="Pfam" id="PF14863"/>
    </source>
</evidence>
<keyword evidence="3" id="KW-1185">Reference proteome</keyword>
<dbReference type="Pfam" id="PF14863">
    <property type="entry name" value="Alkyl_sulf_dimr"/>
    <property type="match status" value="1"/>
</dbReference>
<dbReference type="Gene3D" id="1.25.40.880">
    <property type="entry name" value="Alkyl sulfatase, dimerisation domain"/>
    <property type="match status" value="1"/>
</dbReference>
<dbReference type="GO" id="GO:0018909">
    <property type="term" value="P:dodecyl sulfate metabolic process"/>
    <property type="evidence" value="ECO:0007669"/>
    <property type="project" value="TreeGrafter"/>
</dbReference>
<dbReference type="RefSeq" id="WP_052736948.1">
    <property type="nucleotide sequence ID" value="NZ_FONN01000001.1"/>
</dbReference>
<dbReference type="InterPro" id="IPR029228">
    <property type="entry name" value="Alkyl_sulf_dimr"/>
</dbReference>
<dbReference type="SUPFAM" id="SSF56281">
    <property type="entry name" value="Metallo-hydrolase/oxidoreductase"/>
    <property type="match status" value="1"/>
</dbReference>
<organism evidence="2 3">
    <name type="scientific">Paenibacillus algorifonticola</name>
    <dbReference type="NCBI Taxonomy" id="684063"/>
    <lineage>
        <taxon>Bacteria</taxon>
        <taxon>Bacillati</taxon>
        <taxon>Bacillota</taxon>
        <taxon>Bacilli</taxon>
        <taxon>Bacillales</taxon>
        <taxon>Paenibacillaceae</taxon>
        <taxon>Paenibacillus</taxon>
    </lineage>
</organism>
<gene>
    <name evidence="2" type="ORF">SAMN04487969_101837</name>
</gene>
<reference evidence="3" key="1">
    <citation type="submission" date="2016-10" db="EMBL/GenBank/DDBJ databases">
        <authorList>
            <person name="Varghese N."/>
            <person name="Submissions S."/>
        </authorList>
    </citation>
    <scope>NUCLEOTIDE SEQUENCE [LARGE SCALE GENOMIC DNA]</scope>
    <source>
        <strain evidence="3">CGMCC 1.10223</strain>
    </source>
</reference>
<dbReference type="InterPro" id="IPR038536">
    <property type="entry name" value="Alkyl/aryl-sulf_dimr_sf"/>
</dbReference>